<name>A0A1Z5HNW0_9FIRM</name>
<dbReference type="Proteomes" id="UP000197032">
    <property type="component" value="Unassembled WGS sequence"/>
</dbReference>
<reference evidence="2" key="1">
    <citation type="journal article" date="2017" name="Appl. Environ. Microbiol.">
        <title>Genomic analysis of Calderihabitans maritimus KKC1, a thermophilic hydrogenogenic carboxydotrophic bacterium isolated from marine sediment.</title>
        <authorList>
            <person name="Omae K."/>
            <person name="Yoneda Y."/>
            <person name="Fukuyama Y."/>
            <person name="Yoshida T."/>
            <person name="Sako Y."/>
        </authorList>
    </citation>
    <scope>NUCLEOTIDE SEQUENCE [LARGE SCALE GENOMIC DNA]</scope>
    <source>
        <strain evidence="2">KKC1</strain>
    </source>
</reference>
<evidence type="ECO:0000313" key="2">
    <source>
        <dbReference type="Proteomes" id="UP000197032"/>
    </source>
</evidence>
<comment type="caution">
    <text evidence="1">The sequence shown here is derived from an EMBL/GenBank/DDBJ whole genome shotgun (WGS) entry which is preliminary data.</text>
</comment>
<dbReference type="AlphaFoldDB" id="A0A1Z5HNW0"/>
<gene>
    <name evidence="1" type="ORF">KKC1_02290</name>
</gene>
<sequence length="38" mass="4517">MRLFYFFNTKTEGALTEKYSSKIEAKSRNLAKKHEYVS</sequence>
<evidence type="ECO:0000313" key="1">
    <source>
        <dbReference type="EMBL" id="GAW91067.1"/>
    </source>
</evidence>
<organism evidence="1 2">
    <name type="scientific">Calderihabitans maritimus</name>
    <dbReference type="NCBI Taxonomy" id="1246530"/>
    <lineage>
        <taxon>Bacteria</taxon>
        <taxon>Bacillati</taxon>
        <taxon>Bacillota</taxon>
        <taxon>Clostridia</taxon>
        <taxon>Neomoorellales</taxon>
        <taxon>Calderihabitantaceae</taxon>
        <taxon>Calderihabitans</taxon>
    </lineage>
</organism>
<keyword evidence="2" id="KW-1185">Reference proteome</keyword>
<accession>A0A1Z5HNW0</accession>
<protein>
    <submittedName>
        <fullName evidence="1">Uncharacterized protein</fullName>
    </submittedName>
</protein>
<proteinExistence type="predicted"/>
<dbReference type="EMBL" id="BDGJ01000004">
    <property type="protein sequence ID" value="GAW91067.1"/>
    <property type="molecule type" value="Genomic_DNA"/>
</dbReference>